<protein>
    <submittedName>
        <fullName evidence="1">Uncharacterized protein</fullName>
    </submittedName>
</protein>
<feature type="non-terminal residue" evidence="1">
    <location>
        <position position="1"/>
    </location>
</feature>
<gene>
    <name evidence="1" type="ORF">S01H1_81234</name>
</gene>
<proteinExistence type="predicted"/>
<organism evidence="1">
    <name type="scientific">marine sediment metagenome</name>
    <dbReference type="NCBI Taxonomy" id="412755"/>
    <lineage>
        <taxon>unclassified sequences</taxon>
        <taxon>metagenomes</taxon>
        <taxon>ecological metagenomes</taxon>
    </lineage>
</organism>
<sequence>YGPNATMCQDEPCGYDQYQNRMFCWKPGEQAVCPQGCYCLTKDEAYGKLGTNATMCQEQPCGYAAAATGAAQIAKYCWKPTTQETQCPGGCYCLTENEGYGRGYERCQGTDIECAWDQNRRPTKFCFQPPEQPQPPPPPPQTQCPTGCECMDPKRALGAGYEWCLRNNDEIPCGNGQYCFRKPIQQLQTPPLQLR</sequence>
<dbReference type="EMBL" id="BARS01054946">
    <property type="protein sequence ID" value="GAG52665.1"/>
    <property type="molecule type" value="Genomic_DNA"/>
</dbReference>
<evidence type="ECO:0000313" key="1">
    <source>
        <dbReference type="EMBL" id="GAG52665.1"/>
    </source>
</evidence>
<comment type="caution">
    <text evidence="1">The sequence shown here is derived from an EMBL/GenBank/DDBJ whole genome shotgun (WGS) entry which is preliminary data.</text>
</comment>
<accession>X0YA01</accession>
<reference evidence="1" key="1">
    <citation type="journal article" date="2014" name="Front. Microbiol.">
        <title>High frequency of phylogenetically diverse reductive dehalogenase-homologous genes in deep subseafloor sedimentary metagenomes.</title>
        <authorList>
            <person name="Kawai M."/>
            <person name="Futagami T."/>
            <person name="Toyoda A."/>
            <person name="Takaki Y."/>
            <person name="Nishi S."/>
            <person name="Hori S."/>
            <person name="Arai W."/>
            <person name="Tsubouchi T."/>
            <person name="Morono Y."/>
            <person name="Uchiyama I."/>
            <person name="Ito T."/>
            <person name="Fujiyama A."/>
            <person name="Inagaki F."/>
            <person name="Takami H."/>
        </authorList>
    </citation>
    <scope>NUCLEOTIDE SEQUENCE</scope>
    <source>
        <strain evidence="1">Expedition CK06-06</strain>
    </source>
</reference>
<name>X0YA01_9ZZZZ</name>
<dbReference type="AlphaFoldDB" id="X0YA01"/>